<evidence type="ECO:0008006" key="3">
    <source>
        <dbReference type="Google" id="ProtNLM"/>
    </source>
</evidence>
<protein>
    <recommendedName>
        <fullName evidence="3">PglZ domain protein</fullName>
    </recommendedName>
</protein>
<dbReference type="NCBIfam" id="NF033450">
    <property type="entry name" value="BREX_PglZ_1_B"/>
    <property type="match status" value="1"/>
</dbReference>
<dbReference type="Proteomes" id="UP000325785">
    <property type="component" value="Chromosome"/>
</dbReference>
<dbReference type="AlphaFoldDB" id="A0A5P3AK72"/>
<proteinExistence type="predicted"/>
<accession>A0A5P3AK72</accession>
<dbReference type="KEGG" id="rid:RIdsm_04487"/>
<reference evidence="1 2" key="1">
    <citation type="submission" date="2018-08" db="EMBL/GenBank/DDBJ databases">
        <title>Genetic Globetrotter - A new plasmid hitch-hiking vast phylogenetic and geographic distances.</title>
        <authorList>
            <person name="Vollmers J."/>
            <person name="Petersen J."/>
        </authorList>
    </citation>
    <scope>NUCLEOTIDE SEQUENCE [LARGE SCALE GENOMIC DNA]</scope>
    <source>
        <strain evidence="1 2">DSM 26383</strain>
    </source>
</reference>
<name>A0A5P3AK72_9RHOB</name>
<evidence type="ECO:0000313" key="1">
    <source>
        <dbReference type="EMBL" id="QEW28655.1"/>
    </source>
</evidence>
<sequence>MTTPLDALIAALHEAASYNASAEAAPVAVVWCDAGRDFAPLIPALRERLPELLTLGDFEPEARTGPAVWIRAATVGAVEGVGWPEGTTPIIYIPGVARETLKGAEDCPKLLQPLVWYTVAGTYFGHVNGKDWTLRGFLSAERGPLKLEIPDDSATRAALSHAAVRLCTRSVDEIRGKRWDSDQLNALLAPDLAADMLDWIDGSLSDEVDAARFNAFASIAKKELRFDPSKLSKQDAVKRLAKRESKWAQVWARFEGSTGYAQVVDHLGFEEPASLFDHSGNREVYPKLNAKGEKELRDALQSLSELSFDEARAKVQGLEEEHAWRRSTVWARRGEAPLANALEHLAALATVASLPTHDGSALAEAYANTGWNADCSAMSAIASAPRELDRISVATALRAIYLPWLDEGAVALQELVRNGKVKFSQPEAIGPDVTTVLFVDGLRMDVGQQLVQMLRKDGLKPELDWIWSGFPTVTATCKPLVTPVAEVLKGPACAFRASRTAIPTARGQSFRGARTKFARDAERLI</sequence>
<organism evidence="1 2">
    <name type="scientific">Roseovarius indicus</name>
    <dbReference type="NCBI Taxonomy" id="540747"/>
    <lineage>
        <taxon>Bacteria</taxon>
        <taxon>Pseudomonadati</taxon>
        <taxon>Pseudomonadota</taxon>
        <taxon>Alphaproteobacteria</taxon>
        <taxon>Rhodobacterales</taxon>
        <taxon>Roseobacteraceae</taxon>
        <taxon>Roseovarius</taxon>
    </lineage>
</organism>
<dbReference type="OrthoDB" id="52741at2"/>
<gene>
    <name evidence="1" type="ORF">RIdsm_04487</name>
</gene>
<dbReference type="EMBL" id="CP031598">
    <property type="protein sequence ID" value="QEW28655.1"/>
    <property type="molecule type" value="Genomic_DNA"/>
</dbReference>
<dbReference type="RefSeq" id="WP_143100595.1">
    <property type="nucleotide sequence ID" value="NZ_CP031598.1"/>
</dbReference>
<evidence type="ECO:0000313" key="2">
    <source>
        <dbReference type="Proteomes" id="UP000325785"/>
    </source>
</evidence>